<dbReference type="InterPro" id="IPR011683">
    <property type="entry name" value="Glyco_hydro_53"/>
</dbReference>
<evidence type="ECO:0000313" key="9">
    <source>
        <dbReference type="Proteomes" id="UP000777774"/>
    </source>
</evidence>
<keyword evidence="3 4" id="KW-0326">Glycosidase</keyword>
<evidence type="ECO:0000256" key="1">
    <source>
        <dbReference type="ARBA" id="ARBA00010687"/>
    </source>
</evidence>
<gene>
    <name evidence="8" type="ORF">HGA02_02375</name>
</gene>
<dbReference type="SUPFAM" id="SSF51445">
    <property type="entry name" value="(Trans)glycosidases"/>
    <property type="match status" value="1"/>
</dbReference>
<reference evidence="8 9" key="1">
    <citation type="submission" date="2020-04" db="EMBL/GenBank/DDBJ databases">
        <title>MicrobeNet Type strains.</title>
        <authorList>
            <person name="Nicholson A.C."/>
        </authorList>
    </citation>
    <scope>NUCLEOTIDE SEQUENCE [LARGE SCALE GENOMIC DNA]</scope>
    <source>
        <strain evidence="8 9">ATCC BAA-787</strain>
    </source>
</reference>
<feature type="compositionally biased region" description="Low complexity" evidence="5">
    <location>
        <begin position="731"/>
        <end position="787"/>
    </location>
</feature>
<dbReference type="Proteomes" id="UP000777774">
    <property type="component" value="Unassembled WGS sequence"/>
</dbReference>
<dbReference type="PANTHER" id="PTHR34983:SF2">
    <property type="entry name" value="ENDO-BETA-1,4-GALACTANASE"/>
    <property type="match status" value="1"/>
</dbReference>
<evidence type="ECO:0000313" key="8">
    <source>
        <dbReference type="EMBL" id="NKY38408.1"/>
    </source>
</evidence>
<dbReference type="EMBL" id="JAAXOY010000023">
    <property type="protein sequence ID" value="NKY38408.1"/>
    <property type="molecule type" value="Genomic_DNA"/>
</dbReference>
<name>A0ABX1JVQ7_9CELL</name>
<dbReference type="InterPro" id="IPR011081">
    <property type="entry name" value="Big_4"/>
</dbReference>
<sequence length="905" mass="93589">MTPTRSRSTRAARATTAAIAVGAAILAPTALSAAAEDPGPVDAGIFVEKVDGLPADFAAGVDVSSVLSLEESGTVFRDSDGQQADLFEVLADHDITYVRVRVWNDPYDADGHGYGGGTVDVPRAVEIGRRATEAGLRVLVDFHYSDFWADPAKVHVPKAWAGLTDAARAEAAGEFTADALDAFSAAGVDVGMVQIGNESNNGIAGIRCESGSATDASWAPCVAVYEAGSAAVRASDYGDDALVALHFTNPENGRYATYAGILDRADVDYDVFASSWYPMWHGSLGNLTSVLTHVADTYDKKVMVAETSWAYTTDNGDQHGNTINTSTTPVHPISVQGQADLVRDVIAAVHAVGDAGIGVFYWEPAWLPVGGPSDWASQNALWEQFGSGWASSYAGGYDEDARDWHGGSAWDNQALFAFDGTPLESLDVFRYVRTGATTARVPTSVEKPVVDVRLGDPVTLPSTITVRYNDGTQETASVTWGGALSWIRGTGTYSIPGRTSTGVDTVATVRVRAENVVVNGSFEDADTSMWDLTYSVASGDNAIKTTGNATDGTRAVAFWAGTPFTVDLSQQLTGVPAGTYTLSATLHGGDQTGTDLNVWAWNETSGTRSTPVWLAGWNTPTTFTVPDVVVGDDGLVKVGAWLSLDAPAWGVIDNIRLEPSVGTTTVDTAALQAALATADAVDRDAWTPTSLAVLDDAVASGRVILAAGQPTQQDVDDATSLVTDAVDGLEPAATPTPTPTVSTTPTPTHEPTGTPTTTPTSGPTTAPTPTASASSGGPAITVSRTTVRPGDTVTVTVTGVAGPQVEVGVASTYRRLATVPVVGGTATATVTIPTTLSPGLHHLQVRDAAGVVLAQVEIRVTGASLATTGTDLAAPVATGVLLLLLGGSAVAVATRRRARAGRATA</sequence>
<feature type="region of interest" description="Disordered" evidence="5">
    <location>
        <begin position="728"/>
        <end position="787"/>
    </location>
</feature>
<comment type="catalytic activity">
    <reaction evidence="4">
        <text>The enzyme specifically hydrolyzes (1-&gt;4)-beta-D-galactosidic linkages in type I arabinogalactans.</text>
        <dbReference type="EC" id="3.2.1.89"/>
    </reaction>
</comment>
<accession>A0ABX1JVQ7</accession>
<evidence type="ECO:0000256" key="6">
    <source>
        <dbReference type="SAM" id="Phobius"/>
    </source>
</evidence>
<keyword evidence="6" id="KW-1133">Transmembrane helix</keyword>
<protein>
    <recommendedName>
        <fullName evidence="4">Arabinogalactan endo-beta-1,4-galactanase</fullName>
        <ecNumber evidence="4">3.2.1.89</ecNumber>
    </recommendedName>
</protein>
<keyword evidence="4" id="KW-0732">Signal</keyword>
<dbReference type="Pfam" id="PF07532">
    <property type="entry name" value="Big_4"/>
    <property type="match status" value="1"/>
</dbReference>
<keyword evidence="2 4" id="KW-0378">Hydrolase</keyword>
<dbReference type="InterPro" id="IPR017853">
    <property type="entry name" value="GH"/>
</dbReference>
<comment type="caution">
    <text evidence="8">The sequence shown here is derived from an EMBL/GenBank/DDBJ whole genome shotgun (WGS) entry which is preliminary data.</text>
</comment>
<feature type="chain" id="PRO_5045012293" description="Arabinogalactan endo-beta-1,4-galactanase" evidence="4">
    <location>
        <begin position="34"/>
        <end position="905"/>
    </location>
</feature>
<dbReference type="Gene3D" id="1.20.1270.90">
    <property type="entry name" value="AF1782-like"/>
    <property type="match status" value="1"/>
</dbReference>
<evidence type="ECO:0000256" key="2">
    <source>
        <dbReference type="ARBA" id="ARBA00022801"/>
    </source>
</evidence>
<proteinExistence type="inferred from homology"/>
<dbReference type="PANTHER" id="PTHR34983">
    <property type="entry name" value="ARABINOGALACTAN ENDO-BETA-1,4-GALACTANASE A"/>
    <property type="match status" value="1"/>
</dbReference>
<evidence type="ECO:0000259" key="7">
    <source>
        <dbReference type="Pfam" id="PF07532"/>
    </source>
</evidence>
<dbReference type="Gene3D" id="2.60.120.260">
    <property type="entry name" value="Galactose-binding domain-like"/>
    <property type="match status" value="1"/>
</dbReference>
<dbReference type="Pfam" id="PF07745">
    <property type="entry name" value="Glyco_hydro_53"/>
    <property type="match status" value="1"/>
</dbReference>
<feature type="domain" description="Bacterial Ig-like" evidence="7">
    <location>
        <begin position="450"/>
        <end position="500"/>
    </location>
</feature>
<keyword evidence="6" id="KW-0812">Transmembrane</keyword>
<dbReference type="EC" id="3.2.1.89" evidence="4"/>
<organism evidence="8 9">
    <name type="scientific">Cellulomonas septica</name>
    <dbReference type="NCBI Taxonomy" id="285080"/>
    <lineage>
        <taxon>Bacteria</taxon>
        <taxon>Bacillati</taxon>
        <taxon>Actinomycetota</taxon>
        <taxon>Actinomycetes</taxon>
        <taxon>Micrococcales</taxon>
        <taxon>Cellulomonadaceae</taxon>
        <taxon>Cellulomonas</taxon>
    </lineage>
</organism>
<dbReference type="RefSeq" id="WP_168677173.1">
    <property type="nucleotide sequence ID" value="NZ_JAAXOY010000023.1"/>
</dbReference>
<evidence type="ECO:0000256" key="3">
    <source>
        <dbReference type="ARBA" id="ARBA00023295"/>
    </source>
</evidence>
<dbReference type="Gene3D" id="3.20.20.80">
    <property type="entry name" value="Glycosidases"/>
    <property type="match status" value="1"/>
</dbReference>
<keyword evidence="9" id="KW-1185">Reference proteome</keyword>
<feature type="signal peptide" evidence="4">
    <location>
        <begin position="1"/>
        <end position="33"/>
    </location>
</feature>
<feature type="transmembrane region" description="Helical" evidence="6">
    <location>
        <begin position="872"/>
        <end position="893"/>
    </location>
</feature>
<keyword evidence="6" id="KW-0472">Membrane</keyword>
<evidence type="ECO:0000256" key="5">
    <source>
        <dbReference type="SAM" id="MobiDB-lite"/>
    </source>
</evidence>
<evidence type="ECO:0000256" key="4">
    <source>
        <dbReference type="RuleBase" id="RU361192"/>
    </source>
</evidence>
<comment type="similarity">
    <text evidence="1 4">Belongs to the glycosyl hydrolase 53 family.</text>
</comment>